<feature type="domain" description="Phosphotyrosine protein phosphatase I" evidence="9">
    <location>
        <begin position="1"/>
        <end position="137"/>
    </location>
</feature>
<dbReference type="InterPro" id="IPR023485">
    <property type="entry name" value="Ptyr_pPase"/>
</dbReference>
<proteinExistence type="inferred from homology"/>
<keyword evidence="3" id="KW-0378">Hydrolase</keyword>
<protein>
    <recommendedName>
        <fullName evidence="6">Low molecular weight protein-tyrosine-phosphatase PtpB</fullName>
        <ecNumber evidence="2">3.1.3.48</ecNumber>
    </recommendedName>
    <alternativeName>
        <fullName evidence="7">Phosphotyrosine phosphatase B</fullName>
    </alternativeName>
</protein>
<dbReference type="PANTHER" id="PTHR11717">
    <property type="entry name" value="LOW MOLECULAR WEIGHT PROTEIN TYROSINE PHOSPHATASE"/>
    <property type="match status" value="1"/>
</dbReference>
<comment type="catalytic activity">
    <reaction evidence="8">
        <text>O-phospho-L-tyrosyl-[protein] + H2O = L-tyrosyl-[protein] + phosphate</text>
        <dbReference type="Rhea" id="RHEA:10684"/>
        <dbReference type="Rhea" id="RHEA-COMP:10136"/>
        <dbReference type="Rhea" id="RHEA-COMP:20101"/>
        <dbReference type="ChEBI" id="CHEBI:15377"/>
        <dbReference type="ChEBI" id="CHEBI:43474"/>
        <dbReference type="ChEBI" id="CHEBI:46858"/>
        <dbReference type="ChEBI" id="CHEBI:61978"/>
        <dbReference type="EC" id="3.1.3.48"/>
    </reaction>
</comment>
<sequence>MRIIFVCTGNTCRSPMAESIAKAKMPSITIESRGIFAIEGASTSQHTLNILNENKLPIPPSAKVFNETDLNADLILTMSRAHKAAIQQQYVDTEKVFTLNEYVQQNGEVFDPYGGNEADYLKIYDELTLLIERLKNKILKQ</sequence>
<dbReference type="Proteomes" id="UP001468345">
    <property type="component" value="Chromosome"/>
</dbReference>
<name>A0ABZ2W9T3_9STAP</name>
<dbReference type="CDD" id="cd16344">
    <property type="entry name" value="LMWPAP"/>
    <property type="match status" value="1"/>
</dbReference>
<dbReference type="RefSeq" id="WP_069823667.1">
    <property type="nucleotide sequence ID" value="NZ_CP133006.1"/>
</dbReference>
<evidence type="ECO:0000313" key="10">
    <source>
        <dbReference type="EMBL" id="WZG08859.1"/>
    </source>
</evidence>
<keyword evidence="11" id="KW-1185">Reference proteome</keyword>
<dbReference type="PRINTS" id="PR00719">
    <property type="entry name" value="LMWPTPASE"/>
</dbReference>
<comment type="similarity">
    <text evidence="1">Belongs to the low molecular weight phosphotyrosine protein phosphatase family.</text>
</comment>
<keyword evidence="4" id="KW-0904">Protein phosphatase</keyword>
<dbReference type="PANTHER" id="PTHR11717:SF31">
    <property type="entry name" value="LOW MOLECULAR WEIGHT PROTEIN-TYROSINE-PHOSPHATASE ETP-RELATED"/>
    <property type="match status" value="1"/>
</dbReference>
<dbReference type="InterPro" id="IPR017867">
    <property type="entry name" value="Tyr_phospatase_low_mol_wt"/>
</dbReference>
<dbReference type="InterPro" id="IPR036196">
    <property type="entry name" value="Ptyr_pPase_sf"/>
</dbReference>
<comment type="function">
    <text evidence="5">Dephosphorylates the phosphotyrosine-containing proteins.</text>
</comment>
<dbReference type="Gene3D" id="3.40.50.2300">
    <property type="match status" value="1"/>
</dbReference>
<dbReference type="SMART" id="SM00226">
    <property type="entry name" value="LMWPc"/>
    <property type="match status" value="1"/>
</dbReference>
<evidence type="ECO:0000313" key="11">
    <source>
        <dbReference type="Proteomes" id="UP001468345"/>
    </source>
</evidence>
<evidence type="ECO:0000256" key="3">
    <source>
        <dbReference type="ARBA" id="ARBA00022801"/>
    </source>
</evidence>
<reference evidence="10 11" key="1">
    <citation type="journal article" date="2024" name="ISME J.">
        <title>Staphylococcus epidermidis bacteriocin A37 kills natural competitors with a unique mechanism of action.</title>
        <authorList>
            <person name="Puls J.S."/>
            <person name="Winnerling B."/>
            <person name="Power J.J."/>
            <person name="Kruger A.M."/>
            <person name="Brajtenbach D."/>
            <person name="Johnson M."/>
            <person name="Bilici K."/>
            <person name="Camus L."/>
            <person name="Fliesswasser T."/>
            <person name="Schneider T."/>
            <person name="Sahl H.G."/>
            <person name="Ghosal D."/>
            <person name="Kubitscheck U."/>
            <person name="Heilbronner S."/>
            <person name="Grein F."/>
        </authorList>
    </citation>
    <scope>NUCLEOTIDE SEQUENCE [LARGE SCALE GENOMIC DNA]</scope>
    <source>
        <strain evidence="10 11">SCK7</strain>
    </source>
</reference>
<accession>A0ABZ2W9T3</accession>
<dbReference type="SUPFAM" id="SSF52788">
    <property type="entry name" value="Phosphotyrosine protein phosphatases I"/>
    <property type="match status" value="1"/>
</dbReference>
<dbReference type="EC" id="3.1.3.48" evidence="2"/>
<evidence type="ECO:0000256" key="5">
    <source>
        <dbReference type="ARBA" id="ARBA00037193"/>
    </source>
</evidence>
<dbReference type="InterPro" id="IPR050438">
    <property type="entry name" value="LMW_PTPase"/>
</dbReference>
<evidence type="ECO:0000256" key="7">
    <source>
        <dbReference type="ARBA" id="ARBA00041820"/>
    </source>
</evidence>
<dbReference type="Pfam" id="PF01451">
    <property type="entry name" value="LMWPc"/>
    <property type="match status" value="1"/>
</dbReference>
<evidence type="ECO:0000256" key="6">
    <source>
        <dbReference type="ARBA" id="ARBA00040312"/>
    </source>
</evidence>
<gene>
    <name evidence="10" type="ORF">SHJJP9002_000754</name>
</gene>
<evidence type="ECO:0000256" key="4">
    <source>
        <dbReference type="ARBA" id="ARBA00022912"/>
    </source>
</evidence>
<evidence type="ECO:0000256" key="8">
    <source>
        <dbReference type="ARBA" id="ARBA00051722"/>
    </source>
</evidence>
<evidence type="ECO:0000259" key="9">
    <source>
        <dbReference type="SMART" id="SM00226"/>
    </source>
</evidence>
<dbReference type="EMBL" id="CP133006">
    <property type="protein sequence ID" value="WZG08859.1"/>
    <property type="molecule type" value="Genomic_DNA"/>
</dbReference>
<evidence type="ECO:0000256" key="1">
    <source>
        <dbReference type="ARBA" id="ARBA00011063"/>
    </source>
</evidence>
<evidence type="ECO:0000256" key="2">
    <source>
        <dbReference type="ARBA" id="ARBA00013064"/>
    </source>
</evidence>
<organism evidence="10 11">
    <name type="scientific">Staphylococcus casei</name>
    <dbReference type="NCBI Taxonomy" id="201828"/>
    <lineage>
        <taxon>Bacteria</taxon>
        <taxon>Bacillati</taxon>
        <taxon>Bacillota</taxon>
        <taxon>Bacilli</taxon>
        <taxon>Bacillales</taxon>
        <taxon>Staphylococcaceae</taxon>
        <taxon>Staphylococcus</taxon>
    </lineage>
</organism>